<dbReference type="InterPro" id="IPR042197">
    <property type="entry name" value="Apaf_helical"/>
</dbReference>
<evidence type="ECO:0000256" key="3">
    <source>
        <dbReference type="ARBA" id="ARBA00022821"/>
    </source>
</evidence>
<dbReference type="InterPro" id="IPR055414">
    <property type="entry name" value="LRR_R13L4/SHOC2-like"/>
</dbReference>
<dbReference type="InterPro" id="IPR044974">
    <property type="entry name" value="Disease_R_plants"/>
</dbReference>
<sequence length="1213" mass="138630">MASSDVGRTLGSEYQVFLNFRGPDTRNKFTDCLYCSLTDAGIHVFQDDEELRVGERIDESLQQAIDNSRIYILIFSRTYASSQWCLRELAQIMENTSRSGANKEILPIFLDVEPDDVKLKTPLYKDAILNLEHEKKLSNEEVNEWRKALMDVDAIKGWEAKYMGQGKLIKLVVEEVVKKLKTKHKPVTEELVRDDDQVVAVSELLDINSDEVRLIKIYGMGGIGKTTMAKIVFNELSSHFGKCCCFLENVREKSSRTNGLVELQKKLLSEISHYAGSRGIDESDYGKKRVEEILCNKKVLIVLDDVDNMEQVEKLIGERNLYPGSRILITTRNKDINTPKYQILDYEMEVMNTDRALELFSRHAFGSVSPPNDYNDLSRKIVLATGRLPLTLEVTGSFLCRKKTIEQWKETLDRLRKGHFENVYEKLKISYDALSFEQKQIFLDIACFFIGEDKTYAIYVWEDCNFFPHTGVEKLISLSLVKILENNVFWMHDQLRDLGRTIVRMENPMNPGERSRIWTNKEALDAIQTKEIKKNVQALYLDIHARDSPNVVVQSEEIGRFEDLRFLKLSGGIFVGNFENHLTKLRWLSWNLPPGKHEWANLHLKNMVVLKLSSNVYLDDSRLQDLIQMARKLKVLFLLNCAKINGTLDFSGCLDLERLIFSGCFNLRKIDGSIGKLKCLIDLSIVHCESIEYLPKEIGDLVNLRHFTIKYCAVRNLPHSIWKLRSLCEVYFIKPKKASGAPWELHRDIGILQNLEVLEVDDPYLKGQIPSGIGRLSTLRILNLSGTNVSEVPKTISMLPCLQRLKLKHCDKIQELPMLPISLTHLEVSSTSLWVVPNLSNSTNLIELTLDGVRGEGELCTGELRWIGKLSKLKRLSLRLNNVHAPAELASLPQLNELYMSRLDLQTCPQLPLSLEKLYLDTFISTLSNLRNLSFFCLRESPMQEIQIDGFQLPYLRELQVVECEALESIGLSSMRKLRVVKVNRCGKLIEIQFSWASESLEYLVIYYCRSLKRLVCTGEAGHANNGSADEMISCEGRLILPMKALKKLRGFELLGSNEIFEIHIVGSSASREVFYTFGCPSLRSLRGLQNLKNLRFLSLLDCRGLQVVEGLDQLECLSLLRVSDCESLERLIDLSTTKLPDDCDIHIGHCKKLCGFEEGFMGPLQSYKPSAVCCIASSPVFSPLIKSHFKQELKQRRRRGRVSFQRQSFSRL</sequence>
<comment type="caution">
    <text evidence="5">The sequence shown here is derived from an EMBL/GenBank/DDBJ whole genome shotgun (WGS) entry which is preliminary data.</text>
</comment>
<dbReference type="PROSITE" id="PS50104">
    <property type="entry name" value="TIR"/>
    <property type="match status" value="1"/>
</dbReference>
<protein>
    <recommendedName>
        <fullName evidence="4">TIR domain-containing protein</fullName>
    </recommendedName>
</protein>
<feature type="domain" description="TIR" evidence="4">
    <location>
        <begin position="12"/>
        <end position="180"/>
    </location>
</feature>
<dbReference type="PRINTS" id="PR00364">
    <property type="entry name" value="DISEASERSIST"/>
</dbReference>
<keyword evidence="2" id="KW-0677">Repeat</keyword>
<reference evidence="5 6" key="1">
    <citation type="submission" date="2024-11" db="EMBL/GenBank/DDBJ databases">
        <title>Chromosome-level genome assembly of Eucalyptus globulus Labill. provides insights into its genome evolution.</title>
        <authorList>
            <person name="Li X."/>
        </authorList>
    </citation>
    <scope>NUCLEOTIDE SEQUENCE [LARGE SCALE GENOMIC DNA]</scope>
    <source>
        <strain evidence="5">CL2024</strain>
        <tissue evidence="5">Fresh tender leaves</tissue>
    </source>
</reference>
<dbReference type="Pfam" id="PF00931">
    <property type="entry name" value="NB-ARC"/>
    <property type="match status" value="1"/>
</dbReference>
<dbReference type="Gene3D" id="1.10.8.430">
    <property type="entry name" value="Helical domain of apoptotic protease-activating factors"/>
    <property type="match status" value="1"/>
</dbReference>
<dbReference type="Gene3D" id="3.80.10.10">
    <property type="entry name" value="Ribonuclease Inhibitor"/>
    <property type="match status" value="4"/>
</dbReference>
<dbReference type="InterPro" id="IPR002182">
    <property type="entry name" value="NB-ARC"/>
</dbReference>
<dbReference type="InterPro" id="IPR035897">
    <property type="entry name" value="Toll_tir_struct_dom_sf"/>
</dbReference>
<gene>
    <name evidence="5" type="ORF">ACJRO7_017697</name>
</gene>
<dbReference type="SMART" id="SM00255">
    <property type="entry name" value="TIR"/>
    <property type="match status" value="1"/>
</dbReference>
<dbReference type="Gene3D" id="3.40.50.10140">
    <property type="entry name" value="Toll/interleukin-1 receptor homology (TIR) domain"/>
    <property type="match status" value="1"/>
</dbReference>
<dbReference type="SUPFAM" id="SSF52200">
    <property type="entry name" value="Toll/Interleukin receptor TIR domain"/>
    <property type="match status" value="1"/>
</dbReference>
<dbReference type="SUPFAM" id="SSF52540">
    <property type="entry name" value="P-loop containing nucleoside triphosphate hydrolases"/>
    <property type="match status" value="1"/>
</dbReference>
<dbReference type="Pfam" id="PF23282">
    <property type="entry name" value="WHD_ROQ1"/>
    <property type="match status" value="1"/>
</dbReference>
<name>A0ABD3KR71_EUCGL</name>
<dbReference type="GO" id="GO:0051707">
    <property type="term" value="P:response to other organism"/>
    <property type="evidence" value="ECO:0007669"/>
    <property type="project" value="UniProtKB-ARBA"/>
</dbReference>
<dbReference type="PANTHER" id="PTHR11017:SF570">
    <property type="entry name" value="DISEASE RESISTANCE PROTEIN (TIR-NBS CLASS)-RELATED"/>
    <property type="match status" value="1"/>
</dbReference>
<dbReference type="InterPro" id="IPR032675">
    <property type="entry name" value="LRR_dom_sf"/>
</dbReference>
<dbReference type="InterPro" id="IPR027417">
    <property type="entry name" value="P-loop_NTPase"/>
</dbReference>
<dbReference type="Gene3D" id="3.40.50.300">
    <property type="entry name" value="P-loop containing nucleotide triphosphate hydrolases"/>
    <property type="match status" value="1"/>
</dbReference>
<dbReference type="InterPro" id="IPR036390">
    <property type="entry name" value="WH_DNA-bd_sf"/>
</dbReference>
<dbReference type="AlphaFoldDB" id="A0ABD3KR71"/>
<organism evidence="5 6">
    <name type="scientific">Eucalyptus globulus</name>
    <name type="common">Tasmanian blue gum</name>
    <dbReference type="NCBI Taxonomy" id="34317"/>
    <lineage>
        <taxon>Eukaryota</taxon>
        <taxon>Viridiplantae</taxon>
        <taxon>Streptophyta</taxon>
        <taxon>Embryophyta</taxon>
        <taxon>Tracheophyta</taxon>
        <taxon>Spermatophyta</taxon>
        <taxon>Magnoliopsida</taxon>
        <taxon>eudicotyledons</taxon>
        <taxon>Gunneridae</taxon>
        <taxon>Pentapetalae</taxon>
        <taxon>rosids</taxon>
        <taxon>malvids</taxon>
        <taxon>Myrtales</taxon>
        <taxon>Myrtaceae</taxon>
        <taxon>Myrtoideae</taxon>
        <taxon>Eucalypteae</taxon>
        <taxon>Eucalyptus</taxon>
    </lineage>
</organism>
<keyword evidence="3" id="KW-0611">Plant defense</keyword>
<evidence type="ECO:0000256" key="1">
    <source>
        <dbReference type="ARBA" id="ARBA00022614"/>
    </source>
</evidence>
<accession>A0ABD3KR71</accession>
<dbReference type="SUPFAM" id="SSF52058">
    <property type="entry name" value="L domain-like"/>
    <property type="match status" value="2"/>
</dbReference>
<evidence type="ECO:0000259" key="4">
    <source>
        <dbReference type="PROSITE" id="PS50104"/>
    </source>
</evidence>
<dbReference type="PANTHER" id="PTHR11017">
    <property type="entry name" value="LEUCINE-RICH REPEAT-CONTAINING PROTEIN"/>
    <property type="match status" value="1"/>
</dbReference>
<dbReference type="GO" id="GO:0006952">
    <property type="term" value="P:defense response"/>
    <property type="evidence" value="ECO:0007669"/>
    <property type="project" value="UniProtKB-KW"/>
</dbReference>
<keyword evidence="1" id="KW-0433">Leucine-rich repeat</keyword>
<evidence type="ECO:0000313" key="6">
    <source>
        <dbReference type="Proteomes" id="UP001634007"/>
    </source>
</evidence>
<keyword evidence="6" id="KW-1185">Reference proteome</keyword>
<evidence type="ECO:0000256" key="2">
    <source>
        <dbReference type="ARBA" id="ARBA00022737"/>
    </source>
</evidence>
<dbReference type="Proteomes" id="UP001634007">
    <property type="component" value="Unassembled WGS sequence"/>
</dbReference>
<dbReference type="InterPro" id="IPR058192">
    <property type="entry name" value="WHD_ROQ1-like"/>
</dbReference>
<evidence type="ECO:0000313" key="5">
    <source>
        <dbReference type="EMBL" id="KAL3742255.1"/>
    </source>
</evidence>
<dbReference type="Pfam" id="PF23598">
    <property type="entry name" value="LRR_14"/>
    <property type="match status" value="1"/>
</dbReference>
<dbReference type="SUPFAM" id="SSF46785">
    <property type="entry name" value="Winged helix' DNA-binding domain"/>
    <property type="match status" value="1"/>
</dbReference>
<dbReference type="Pfam" id="PF01582">
    <property type="entry name" value="TIR"/>
    <property type="match status" value="1"/>
</dbReference>
<dbReference type="EMBL" id="JBJKBG010000004">
    <property type="protein sequence ID" value="KAL3742255.1"/>
    <property type="molecule type" value="Genomic_DNA"/>
</dbReference>
<dbReference type="InterPro" id="IPR000157">
    <property type="entry name" value="TIR_dom"/>
</dbReference>
<proteinExistence type="predicted"/>